<dbReference type="InterPro" id="IPR004838">
    <property type="entry name" value="NHTrfase_class1_PyrdxlP-BS"/>
</dbReference>
<evidence type="ECO:0000256" key="2">
    <source>
        <dbReference type="ARBA" id="ARBA00007441"/>
    </source>
</evidence>
<evidence type="ECO:0000259" key="7">
    <source>
        <dbReference type="Pfam" id="PF00155"/>
    </source>
</evidence>
<dbReference type="PANTHER" id="PTHR43795:SF39">
    <property type="entry name" value="AMINOTRANSFERASE CLASS I_CLASSII DOMAIN-CONTAINING PROTEIN"/>
    <property type="match status" value="1"/>
</dbReference>
<comment type="similarity">
    <text evidence="6">Belongs to the complex I LYR family. SDHAF1 subfamily.</text>
</comment>
<comment type="subcellular location">
    <subcellularLocation>
        <location evidence="1">Mitochondrion matrix</location>
    </subcellularLocation>
</comment>
<evidence type="ECO:0000313" key="9">
    <source>
        <dbReference type="EMBL" id="PIA15161.1"/>
    </source>
</evidence>
<dbReference type="InterPro" id="IPR050478">
    <property type="entry name" value="Ethylene_sulfur-biosynth"/>
</dbReference>
<protein>
    <submittedName>
        <fullName evidence="9">PLP-dependent transferase</fullName>
    </submittedName>
</protein>
<keyword evidence="10" id="KW-1185">Reference proteome</keyword>
<keyword evidence="9" id="KW-0808">Transferase</keyword>
<evidence type="ECO:0000256" key="6">
    <source>
        <dbReference type="ARBA" id="ARBA00025715"/>
    </source>
</evidence>
<name>A0A2G5B846_COERN</name>
<keyword evidence="4" id="KW-0496">Mitochondrion</keyword>
<keyword evidence="5" id="KW-0143">Chaperone</keyword>
<dbReference type="GO" id="GO:0008483">
    <property type="term" value="F:transaminase activity"/>
    <property type="evidence" value="ECO:0007669"/>
    <property type="project" value="TreeGrafter"/>
</dbReference>
<evidence type="ECO:0000256" key="4">
    <source>
        <dbReference type="ARBA" id="ARBA00023128"/>
    </source>
</evidence>
<feature type="domain" description="Complex 1 LYR protein" evidence="8">
    <location>
        <begin position="12"/>
        <end position="71"/>
    </location>
</feature>
<dbReference type="InterPro" id="IPR015422">
    <property type="entry name" value="PyrdxlP-dep_Trfase_small"/>
</dbReference>
<dbReference type="Pfam" id="PF00155">
    <property type="entry name" value="Aminotran_1_2"/>
    <property type="match status" value="1"/>
</dbReference>
<dbReference type="PANTHER" id="PTHR43795">
    <property type="entry name" value="BIFUNCTIONAL ASPARTATE AMINOTRANSFERASE AND GLUTAMATE/ASPARTATE-PREPHENATE AMINOTRANSFERASE-RELATED"/>
    <property type="match status" value="1"/>
</dbReference>
<dbReference type="InterPro" id="IPR004839">
    <property type="entry name" value="Aminotransferase_I/II_large"/>
</dbReference>
<dbReference type="CDD" id="cd20268">
    <property type="entry name" value="Complex1_LYR_SDHAF1_LYRM8"/>
    <property type="match status" value="1"/>
</dbReference>
<reference evidence="9 10" key="1">
    <citation type="journal article" date="2015" name="Genome Biol. Evol.">
        <title>Phylogenomic analyses indicate that early fungi evolved digesting cell walls of algal ancestors of land plants.</title>
        <authorList>
            <person name="Chang Y."/>
            <person name="Wang S."/>
            <person name="Sekimoto S."/>
            <person name="Aerts A.L."/>
            <person name="Choi C."/>
            <person name="Clum A."/>
            <person name="LaButti K.M."/>
            <person name="Lindquist E.A."/>
            <person name="Yee Ngan C."/>
            <person name="Ohm R.A."/>
            <person name="Salamov A.A."/>
            <person name="Grigoriev I.V."/>
            <person name="Spatafora J.W."/>
            <person name="Berbee M.L."/>
        </authorList>
    </citation>
    <scope>NUCLEOTIDE SEQUENCE [LARGE SCALE GENOMIC DNA]</scope>
    <source>
        <strain evidence="9 10">NRRL 1564</strain>
    </source>
</reference>
<feature type="domain" description="Aminotransferase class I/classII large" evidence="7">
    <location>
        <begin position="167"/>
        <end position="532"/>
    </location>
</feature>
<dbReference type="Gene3D" id="3.90.1150.10">
    <property type="entry name" value="Aspartate Aminotransferase, domain 1"/>
    <property type="match status" value="1"/>
</dbReference>
<dbReference type="GO" id="GO:0005759">
    <property type="term" value="C:mitochondrial matrix"/>
    <property type="evidence" value="ECO:0007669"/>
    <property type="project" value="UniProtKB-SubCell"/>
</dbReference>
<evidence type="ECO:0000313" key="10">
    <source>
        <dbReference type="Proteomes" id="UP000242474"/>
    </source>
</evidence>
<dbReference type="InterPro" id="IPR015421">
    <property type="entry name" value="PyrdxlP-dep_Trfase_major"/>
</dbReference>
<sequence>MPTRRLSGLQKDVLRLYRDCLRAIRNKPEASRPRFYAFARREFDKNILTVSRTDVGTIEHLLRIGRRRLEQYMSPNILDISIVDMRISDPSLKIYTMTVPELSVGAQAATTKLPLVFKALGWLTENLYDKKSNPSGIINAGIAANSMIKSYLLDRLNSISEKLIPSDLEYNIPYGSPQLRGEIAAIFNRHFNAVEAVSEEDITVTNGCTTAIEMLAFALCNPGDHVLIPAPCYLALENDMGSRAQAVATPVKLPLEESMSVDQISYFEHALSDIEASGGKVKVLFLMSPHNPLGASYPRKVLQAFFKFASEHNLYVVMDEIYALSVFDHSDSVAPFESVLSWTDLDSYIDPASVVILHGLSKDFGLNGFRMGWALSPWNKDLTNVLRCYSAFGYRPAYTDRLITKFLADREYIDSMLQISQSMLASNYKLVAEFLDQHAIRYIPCTAGHFVWLQLPISACINTLKKHDRLGDKEVADVKWTAENEMLVWEDITRNHCVYIPPGQSFFSVEYGWFRLSFSIDKDDLVIALDRLIKACTASD</sequence>
<proteinExistence type="inferred from homology"/>
<dbReference type="InterPro" id="IPR008011">
    <property type="entry name" value="Complex1_LYR_dom"/>
</dbReference>
<dbReference type="GO" id="GO:0034553">
    <property type="term" value="P:mitochondrial respiratory chain complex II assembly"/>
    <property type="evidence" value="ECO:0007669"/>
    <property type="project" value="InterPro"/>
</dbReference>
<dbReference type="GO" id="GO:0030170">
    <property type="term" value="F:pyridoxal phosphate binding"/>
    <property type="evidence" value="ECO:0007669"/>
    <property type="project" value="InterPro"/>
</dbReference>
<dbReference type="EMBL" id="KZ303509">
    <property type="protein sequence ID" value="PIA15161.1"/>
    <property type="molecule type" value="Genomic_DNA"/>
</dbReference>
<dbReference type="InterPro" id="IPR015424">
    <property type="entry name" value="PyrdxlP-dep_Trfase"/>
</dbReference>
<accession>A0A2G5B846</accession>
<dbReference type="AlphaFoldDB" id="A0A2G5B846"/>
<dbReference type="OrthoDB" id="7042322at2759"/>
<dbReference type="Pfam" id="PF05347">
    <property type="entry name" value="Complex1_LYR"/>
    <property type="match status" value="1"/>
</dbReference>
<dbReference type="Proteomes" id="UP000242474">
    <property type="component" value="Unassembled WGS sequence"/>
</dbReference>
<dbReference type="CDD" id="cd00609">
    <property type="entry name" value="AAT_like"/>
    <property type="match status" value="1"/>
</dbReference>
<dbReference type="PROSITE" id="PS00105">
    <property type="entry name" value="AA_TRANSFER_CLASS_1"/>
    <property type="match status" value="1"/>
</dbReference>
<evidence type="ECO:0000256" key="3">
    <source>
        <dbReference type="ARBA" id="ARBA00022898"/>
    </source>
</evidence>
<dbReference type="InterPro" id="IPR045295">
    <property type="entry name" value="Complex1_LYR_SDHAF1_LYRM8"/>
</dbReference>
<evidence type="ECO:0000259" key="8">
    <source>
        <dbReference type="Pfam" id="PF05347"/>
    </source>
</evidence>
<organism evidence="9 10">
    <name type="scientific">Coemansia reversa (strain ATCC 12441 / NRRL 1564)</name>
    <dbReference type="NCBI Taxonomy" id="763665"/>
    <lineage>
        <taxon>Eukaryota</taxon>
        <taxon>Fungi</taxon>
        <taxon>Fungi incertae sedis</taxon>
        <taxon>Zoopagomycota</taxon>
        <taxon>Kickxellomycotina</taxon>
        <taxon>Kickxellomycetes</taxon>
        <taxon>Kickxellales</taxon>
        <taxon>Kickxellaceae</taxon>
        <taxon>Coemansia</taxon>
    </lineage>
</organism>
<keyword evidence="3" id="KW-0663">Pyridoxal phosphate</keyword>
<dbReference type="GO" id="GO:0006520">
    <property type="term" value="P:amino acid metabolic process"/>
    <property type="evidence" value="ECO:0007669"/>
    <property type="project" value="TreeGrafter"/>
</dbReference>
<dbReference type="Gene3D" id="3.40.640.10">
    <property type="entry name" value="Type I PLP-dependent aspartate aminotransferase-like (Major domain)"/>
    <property type="match status" value="1"/>
</dbReference>
<dbReference type="SUPFAM" id="SSF53383">
    <property type="entry name" value="PLP-dependent transferases"/>
    <property type="match status" value="1"/>
</dbReference>
<evidence type="ECO:0000256" key="5">
    <source>
        <dbReference type="ARBA" id="ARBA00023186"/>
    </source>
</evidence>
<evidence type="ECO:0000256" key="1">
    <source>
        <dbReference type="ARBA" id="ARBA00004305"/>
    </source>
</evidence>
<dbReference type="PRINTS" id="PR00753">
    <property type="entry name" value="ACCSYNTHASE"/>
</dbReference>
<comment type="similarity">
    <text evidence="2">Belongs to the class-I pyridoxal-phosphate-dependent aminotransferase family.</text>
</comment>
<dbReference type="STRING" id="763665.A0A2G5B846"/>
<gene>
    <name evidence="9" type="ORF">COEREDRAFT_9551</name>
</gene>